<keyword evidence="1" id="KW-0472">Membrane</keyword>
<organism evidence="3 4">
    <name type="scientific">Alkalimonas collagenimarina</name>
    <dbReference type="NCBI Taxonomy" id="400390"/>
    <lineage>
        <taxon>Bacteria</taxon>
        <taxon>Pseudomonadati</taxon>
        <taxon>Pseudomonadota</taxon>
        <taxon>Gammaproteobacteria</taxon>
        <taxon>Alkalimonas</taxon>
    </lineage>
</organism>
<comment type="caution">
    <text evidence="3">The sequence shown here is derived from an EMBL/GenBank/DDBJ whole genome shotgun (WGS) entry which is preliminary data.</text>
</comment>
<evidence type="ECO:0000313" key="4">
    <source>
        <dbReference type="Proteomes" id="UP001231616"/>
    </source>
</evidence>
<feature type="domain" description="YEATS-Like-Associating Three TM" evidence="2">
    <location>
        <begin position="5"/>
        <end position="108"/>
    </location>
</feature>
<dbReference type="EMBL" id="JAUZVZ010000026">
    <property type="protein sequence ID" value="MDP4537483.1"/>
    <property type="molecule type" value="Genomic_DNA"/>
</dbReference>
<accession>A0ABT9H2E1</accession>
<feature type="transmembrane region" description="Helical" evidence="1">
    <location>
        <begin position="6"/>
        <end position="24"/>
    </location>
</feature>
<feature type="transmembrane region" description="Helical" evidence="1">
    <location>
        <begin position="71"/>
        <end position="90"/>
    </location>
</feature>
<evidence type="ECO:0000256" key="1">
    <source>
        <dbReference type="SAM" id="Phobius"/>
    </source>
</evidence>
<keyword evidence="1" id="KW-0812">Transmembrane</keyword>
<sequence length="235" mass="26103">MTHEVTVALIMAMTGILGGLANFLSDDNLKFEFRTVAKSIVLGVSASVMVPLFLSMISSNLLLESSKSTESYFILAGFCMVASIFSRSFINGVSSKILNDLKQKTESIDKKVDSYEEHVKPLIERSEEPEIDSNEAYDFKVERVKSKLNDRDIKILSAIDGSKYTIRTSGGIAQQLGMAVNSREIIGRRLREMKDITLVDEVKGIEPTSPKPRWYLTNLGRAVLRSLNNASDEKA</sequence>
<evidence type="ECO:0000313" key="3">
    <source>
        <dbReference type="EMBL" id="MDP4537483.1"/>
    </source>
</evidence>
<reference evidence="3 4" key="1">
    <citation type="submission" date="2023-08" db="EMBL/GenBank/DDBJ databases">
        <authorList>
            <person name="Joshi A."/>
            <person name="Thite S."/>
        </authorList>
    </citation>
    <scope>NUCLEOTIDE SEQUENCE [LARGE SCALE GENOMIC DNA]</scope>
    <source>
        <strain evidence="3 4">AC40</strain>
    </source>
</reference>
<feature type="transmembrane region" description="Helical" evidence="1">
    <location>
        <begin position="36"/>
        <end position="59"/>
    </location>
</feature>
<dbReference type="Pfam" id="PF20303">
    <property type="entry name" value="YLATT"/>
    <property type="match status" value="1"/>
</dbReference>
<dbReference type="InterPro" id="IPR046890">
    <property type="entry name" value="YLATT"/>
</dbReference>
<evidence type="ECO:0000259" key="2">
    <source>
        <dbReference type="Pfam" id="PF20303"/>
    </source>
</evidence>
<gene>
    <name evidence="3" type="ORF">Q3O60_14920</name>
</gene>
<dbReference type="Proteomes" id="UP001231616">
    <property type="component" value="Unassembled WGS sequence"/>
</dbReference>
<keyword evidence="4" id="KW-1185">Reference proteome</keyword>
<keyword evidence="1" id="KW-1133">Transmembrane helix</keyword>
<dbReference type="RefSeq" id="WP_305894746.1">
    <property type="nucleotide sequence ID" value="NZ_JAUZVZ010000026.1"/>
</dbReference>
<protein>
    <recommendedName>
        <fullName evidence="2">YEATS-Like-Associating Three TM domain-containing protein</fullName>
    </recommendedName>
</protein>
<proteinExistence type="predicted"/>
<name>A0ABT9H2E1_9GAMM</name>